<dbReference type="InterPro" id="IPR009776">
    <property type="entry name" value="Spore_0_M"/>
</dbReference>
<dbReference type="EMBL" id="CP069486">
    <property type="protein sequence ID" value="QRO84852.1"/>
    <property type="molecule type" value="Genomic_DNA"/>
</dbReference>
<proteinExistence type="predicted"/>
<dbReference type="Proteomes" id="UP000241209">
    <property type="component" value="Unassembled WGS sequence"/>
</dbReference>
<dbReference type="STRING" id="1167632.GCA_000286335_01616"/>
<dbReference type="Pfam" id="PF07070">
    <property type="entry name" value="Spo0M"/>
    <property type="match status" value="1"/>
</dbReference>
<evidence type="ECO:0000313" key="3">
    <source>
        <dbReference type="Proteomes" id="UP000241209"/>
    </source>
</evidence>
<reference evidence="1 3" key="1">
    <citation type="journal article" date="2016" name="Front. Microbiol.">
        <title>Comprehensive Phylogenetic Analysis of Bovine Non-aureus Staphylococci Species Based on Whole-Genome Sequencing.</title>
        <authorList>
            <person name="Naushad S."/>
            <person name="Barkema H.W."/>
            <person name="Luby C."/>
            <person name="Condas L.A."/>
            <person name="Nobrega D.B."/>
            <person name="Carson D.A."/>
            <person name="De Buck J."/>
        </authorList>
    </citation>
    <scope>NUCLEOTIDE SEQUENCE [LARGE SCALE GENOMIC DNA]</scope>
    <source>
        <strain evidence="1 3">SNUC 2204</strain>
    </source>
</reference>
<gene>
    <name evidence="1" type="ORF">BU072_11315</name>
    <name evidence="2" type="ORF">I6J37_11835</name>
</gene>
<protein>
    <submittedName>
        <fullName evidence="2">Sporulation protein</fullName>
    </submittedName>
</protein>
<evidence type="ECO:0000313" key="2">
    <source>
        <dbReference type="EMBL" id="QRO84852.1"/>
    </source>
</evidence>
<sequence length="134" mass="15798">MFEKLLTSIGVGNLTIDTRLEKTTFNEEEPIKGKVIFKGGSCDLKVEYIMLSLIERVNNQNEDSDFSEFDYELHKHKVNKSFLIKKKDHQEYEFEFKLEQIEFKGEPEEIFLKTHVHIDQSVGADDEERLNIIR</sequence>
<dbReference type="EMBL" id="PZFK01000027">
    <property type="protein sequence ID" value="PTI28518.1"/>
    <property type="molecule type" value="Genomic_DNA"/>
</dbReference>
<organism evidence="1 3">
    <name type="scientific">Mammaliicoccus vitulinus</name>
    <dbReference type="NCBI Taxonomy" id="71237"/>
    <lineage>
        <taxon>Bacteria</taxon>
        <taxon>Bacillati</taxon>
        <taxon>Bacillota</taxon>
        <taxon>Bacilli</taxon>
        <taxon>Bacillales</taxon>
        <taxon>Staphylococcaceae</taxon>
        <taxon>Mammaliicoccus</taxon>
    </lineage>
</organism>
<dbReference type="PANTHER" id="PTHR40053:SF1">
    <property type="entry name" value="SPORULATION-CONTROL PROTEIN SPO0M"/>
    <property type="match status" value="1"/>
</dbReference>
<dbReference type="RefSeq" id="WP_016912294.1">
    <property type="nucleotide sequence ID" value="NZ_BMDF01000002.1"/>
</dbReference>
<dbReference type="GeneID" id="64116312"/>
<reference evidence="1" key="2">
    <citation type="submission" date="2018-03" db="EMBL/GenBank/DDBJ databases">
        <authorList>
            <person name="Keele B.F."/>
        </authorList>
    </citation>
    <scope>NUCLEOTIDE SEQUENCE</scope>
    <source>
        <strain evidence="1">SNUC 2204</strain>
    </source>
</reference>
<evidence type="ECO:0000313" key="1">
    <source>
        <dbReference type="EMBL" id="PTI28518.1"/>
    </source>
</evidence>
<reference evidence="2 4" key="3">
    <citation type="submission" date="2021-02" db="EMBL/GenBank/DDBJ databases">
        <title>FDA dAtabase for Regulatory Grade micrObial Sequences (FDA-ARGOS): Supporting development and validation of Infectious Disease Dx tests.</title>
        <authorList>
            <person name="Sproer C."/>
            <person name="Gronow S."/>
            <person name="Severitt S."/>
            <person name="Schroder I."/>
            <person name="Tallon L."/>
            <person name="Sadzewicz L."/>
            <person name="Zhao X."/>
            <person name="Boylan J."/>
            <person name="Ott S."/>
            <person name="Bowen H."/>
            <person name="Vavikolanu K."/>
            <person name="Mehta A."/>
            <person name="Aluvathingal J."/>
            <person name="Nadendla S."/>
            <person name="Lowell S."/>
            <person name="Myers T."/>
            <person name="Yan Y."/>
            <person name="Sichtig H."/>
        </authorList>
    </citation>
    <scope>NUCLEOTIDE SEQUENCE [LARGE SCALE GENOMIC DNA]</scope>
    <source>
        <strain evidence="2 4">FDAARGOS_1207</strain>
    </source>
</reference>
<name>A0A2T4PR56_9STAP</name>
<keyword evidence="4" id="KW-1185">Reference proteome</keyword>
<dbReference type="AlphaFoldDB" id="A0A2T4PR56"/>
<evidence type="ECO:0000313" key="4">
    <source>
        <dbReference type="Proteomes" id="UP000627155"/>
    </source>
</evidence>
<accession>A0A2T4PR56</accession>
<dbReference type="Proteomes" id="UP000627155">
    <property type="component" value="Chromosome"/>
</dbReference>
<dbReference type="PANTHER" id="PTHR40053">
    <property type="entry name" value="SPORULATION-CONTROL PROTEIN SPO0M"/>
    <property type="match status" value="1"/>
</dbReference>